<evidence type="ECO:0000256" key="1">
    <source>
        <dbReference type="SAM" id="MobiDB-lite"/>
    </source>
</evidence>
<feature type="compositionally biased region" description="Acidic residues" evidence="1">
    <location>
        <begin position="1"/>
        <end position="13"/>
    </location>
</feature>
<sequence length="261" mass="28071">MAEDVCSENEDHDADSSLRDSGKPVDSDTTSVDDVFVQVHECAASEPTSLPEEGYAKGEFLTCDPQDNKEEISKAQIDALAALTKQEKGMIGDRSQGDRAAQGDYVRNELSNNILSMNGQSIHESKQGNYPCNSSPISHGQEANSSEENSSLVQGDVRKAVLYDGQNGGHEGRNLFGKAGKEMKESGLFDNDDFLSKSSMSNLLLLAGNSQLLPSYLNVARSFPGGLCAKSIIQAGFLSQADVVRLSESLIDRQGNTCLVR</sequence>
<feature type="region of interest" description="Disordered" evidence="1">
    <location>
        <begin position="122"/>
        <end position="151"/>
    </location>
</feature>
<evidence type="ECO:0000313" key="2">
    <source>
        <dbReference type="EMBL" id="CAD8504789.1"/>
    </source>
</evidence>
<gene>
    <name evidence="2" type="ORF">HPHI1048_LOCUS21722</name>
</gene>
<organism evidence="2">
    <name type="scientific">Hanusia phi</name>
    <dbReference type="NCBI Taxonomy" id="3032"/>
    <lineage>
        <taxon>Eukaryota</taxon>
        <taxon>Cryptophyceae</taxon>
        <taxon>Pyrenomonadales</taxon>
        <taxon>Geminigeraceae</taxon>
        <taxon>Hanusia</taxon>
    </lineage>
</organism>
<dbReference type="AlphaFoldDB" id="A0A7S0HXD7"/>
<name>A0A7S0HXD7_9CRYP</name>
<dbReference type="EMBL" id="HBEO01032048">
    <property type="protein sequence ID" value="CAD8504789.1"/>
    <property type="molecule type" value="Transcribed_RNA"/>
</dbReference>
<accession>A0A7S0HXD7</accession>
<protein>
    <submittedName>
        <fullName evidence="2">Uncharacterized protein</fullName>
    </submittedName>
</protein>
<reference evidence="2" key="1">
    <citation type="submission" date="2021-01" db="EMBL/GenBank/DDBJ databases">
        <authorList>
            <person name="Corre E."/>
            <person name="Pelletier E."/>
            <person name="Niang G."/>
            <person name="Scheremetjew M."/>
            <person name="Finn R."/>
            <person name="Kale V."/>
            <person name="Holt S."/>
            <person name="Cochrane G."/>
            <person name="Meng A."/>
            <person name="Brown T."/>
            <person name="Cohen L."/>
        </authorList>
    </citation>
    <scope>NUCLEOTIDE SEQUENCE</scope>
    <source>
        <strain evidence="2">CCMP325</strain>
    </source>
</reference>
<feature type="compositionally biased region" description="Basic and acidic residues" evidence="1">
    <location>
        <begin position="14"/>
        <end position="26"/>
    </location>
</feature>
<proteinExistence type="predicted"/>
<feature type="region of interest" description="Disordered" evidence="1">
    <location>
        <begin position="1"/>
        <end position="31"/>
    </location>
</feature>